<keyword evidence="3 4" id="KW-0694">RNA-binding</keyword>
<keyword evidence="6" id="KW-1185">Reference proteome</keyword>
<comment type="subcellular location">
    <subcellularLocation>
        <location evidence="4">Cytoplasm</location>
    </subcellularLocation>
</comment>
<comment type="function">
    <text evidence="4">A translational regulator that binds mRNA to regulate translation initiation and/or mRNA stability. Usually binds in the 5'-UTR at or near the Shine-Dalgarno sequence preventing ribosome-binding, thus repressing translation. Its main target seems to be the major flagellin gene, while its function is anatagonized by FliW.</text>
</comment>
<dbReference type="Pfam" id="PF02599">
    <property type="entry name" value="CsrA"/>
    <property type="match status" value="1"/>
</dbReference>
<dbReference type="PANTHER" id="PTHR34984:SF1">
    <property type="entry name" value="CARBON STORAGE REGULATOR"/>
    <property type="match status" value="1"/>
</dbReference>
<evidence type="ECO:0000256" key="3">
    <source>
        <dbReference type="ARBA" id="ARBA00022884"/>
    </source>
</evidence>
<comment type="caution">
    <text evidence="5">The sequence shown here is derived from an EMBL/GenBank/DDBJ whole genome shotgun (WGS) entry which is preliminary data.</text>
</comment>
<keyword evidence="2 4" id="KW-0810">Translation regulation</keyword>
<protein>
    <recommendedName>
        <fullName evidence="4">Translational regulator CsrA</fullName>
    </recommendedName>
</protein>
<dbReference type="InterPro" id="IPR036107">
    <property type="entry name" value="CsrA_sf"/>
</dbReference>
<dbReference type="Gene3D" id="2.60.40.4380">
    <property type="entry name" value="Translational regulator CsrA"/>
    <property type="match status" value="1"/>
</dbReference>
<evidence type="ECO:0000313" key="6">
    <source>
        <dbReference type="Proteomes" id="UP001375743"/>
    </source>
</evidence>
<evidence type="ECO:0000256" key="4">
    <source>
        <dbReference type="HAMAP-Rule" id="MF_00167"/>
    </source>
</evidence>
<gene>
    <name evidence="4" type="primary">csrA</name>
    <name evidence="5" type="ORF">U1T56_23150</name>
</gene>
<organism evidence="5 6">
    <name type="scientific">Benzoatithermus flavus</name>
    <dbReference type="NCBI Taxonomy" id="3108223"/>
    <lineage>
        <taxon>Bacteria</taxon>
        <taxon>Pseudomonadati</taxon>
        <taxon>Pseudomonadota</taxon>
        <taxon>Alphaproteobacteria</taxon>
        <taxon>Geminicoccales</taxon>
        <taxon>Geminicoccaceae</taxon>
        <taxon>Benzoatithermus</taxon>
    </lineage>
</organism>
<sequence length="87" mass="9883">MLNLTRRVGEAVIINNAIEVRVLEVRGRAVRLGFRFPPEATVLREELFLLVRRENEAAARAASTPLTELELLLGPLPVEPDERREPR</sequence>
<dbReference type="HAMAP" id="MF_00167">
    <property type="entry name" value="CsrA"/>
    <property type="match status" value="1"/>
</dbReference>
<dbReference type="PANTHER" id="PTHR34984">
    <property type="entry name" value="CARBON STORAGE REGULATOR"/>
    <property type="match status" value="1"/>
</dbReference>
<reference evidence="5 6" key="1">
    <citation type="submission" date="2024-01" db="EMBL/GenBank/DDBJ databases">
        <title>Multi-omics insights into the function and evolution of sodium benzoate biodegradation pathways in Benzoatithermus flavus gen. nov., sp. nov. from hot spring.</title>
        <authorList>
            <person name="Hu C.-J."/>
            <person name="Li W.-J."/>
        </authorList>
    </citation>
    <scope>NUCLEOTIDE SEQUENCE [LARGE SCALE GENOMIC DNA]</scope>
    <source>
        <strain evidence="5 6">SYSU G07066</strain>
    </source>
</reference>
<keyword evidence="1 4" id="KW-0963">Cytoplasm</keyword>
<evidence type="ECO:0000256" key="1">
    <source>
        <dbReference type="ARBA" id="ARBA00022490"/>
    </source>
</evidence>
<dbReference type="EMBL" id="JBBLZC010000043">
    <property type="protein sequence ID" value="MEK0086065.1"/>
    <property type="molecule type" value="Genomic_DNA"/>
</dbReference>
<keyword evidence="4" id="KW-0678">Repressor</keyword>
<comment type="subunit">
    <text evidence="4">Homodimer; the beta-strands of each monomer intercalate to form a hydrophobic core, while the alpha-helices form wings that extend away from the core.</text>
</comment>
<evidence type="ECO:0000313" key="5">
    <source>
        <dbReference type="EMBL" id="MEK0086065.1"/>
    </source>
</evidence>
<name>A0ABU8XXY1_9PROT</name>
<dbReference type="SUPFAM" id="SSF117130">
    <property type="entry name" value="CsrA-like"/>
    <property type="match status" value="1"/>
</dbReference>
<proteinExistence type="inferred from homology"/>
<accession>A0ABU8XXY1</accession>
<dbReference type="Proteomes" id="UP001375743">
    <property type="component" value="Unassembled WGS sequence"/>
</dbReference>
<dbReference type="RefSeq" id="WP_418161908.1">
    <property type="nucleotide sequence ID" value="NZ_JBBLZC010000043.1"/>
</dbReference>
<comment type="similarity">
    <text evidence="4">Belongs to the CsrA/RsmA family.</text>
</comment>
<dbReference type="InterPro" id="IPR003751">
    <property type="entry name" value="CsrA"/>
</dbReference>
<evidence type="ECO:0000256" key="2">
    <source>
        <dbReference type="ARBA" id="ARBA00022845"/>
    </source>
</evidence>
<keyword evidence="4" id="KW-1005">Bacterial flagellum biogenesis</keyword>